<dbReference type="RefSeq" id="WP_131483527.1">
    <property type="nucleotide sequence ID" value="NZ_SJDL01000039.1"/>
</dbReference>
<name>A0ABY1ZJL8_9GAMM</name>
<gene>
    <name evidence="1" type="ORF">EZI54_19320</name>
</gene>
<organism evidence="1 2">
    <name type="scientific">Marinobacter halodurans</name>
    <dbReference type="NCBI Taxonomy" id="2528979"/>
    <lineage>
        <taxon>Bacteria</taxon>
        <taxon>Pseudomonadati</taxon>
        <taxon>Pseudomonadota</taxon>
        <taxon>Gammaproteobacteria</taxon>
        <taxon>Pseudomonadales</taxon>
        <taxon>Marinobacteraceae</taxon>
        <taxon>Marinobacter</taxon>
    </lineage>
</organism>
<evidence type="ECO:0000313" key="1">
    <source>
        <dbReference type="EMBL" id="TBW49673.1"/>
    </source>
</evidence>
<dbReference type="Gene3D" id="2.160.20.80">
    <property type="entry name" value="E3 ubiquitin-protein ligase SopA"/>
    <property type="match status" value="1"/>
</dbReference>
<keyword evidence="2" id="KW-1185">Reference proteome</keyword>
<dbReference type="EMBL" id="SJDL01000039">
    <property type="protein sequence ID" value="TBW49673.1"/>
    <property type="molecule type" value="Genomic_DNA"/>
</dbReference>
<dbReference type="Pfam" id="PF00805">
    <property type="entry name" value="Pentapeptide"/>
    <property type="match status" value="1"/>
</dbReference>
<sequence>MEDNVRVLDHPLYQTLRNENIQAFNEAKAGLDNYPSFSHGDFRGLDLRGIDVDGLDLSHAYFRGADLRGIDFSNANLEGASIAGAKISGCLFPIALHADEIVMSLNHGTRMRYNITK</sequence>
<evidence type="ECO:0000313" key="2">
    <source>
        <dbReference type="Proteomes" id="UP000313645"/>
    </source>
</evidence>
<proteinExistence type="predicted"/>
<dbReference type="PIRSF" id="PIRSF029688">
    <property type="entry name" value="UCP29688_pentapep"/>
    <property type="match status" value="1"/>
</dbReference>
<dbReference type="Proteomes" id="UP000313645">
    <property type="component" value="Unassembled WGS sequence"/>
</dbReference>
<dbReference type="InterPro" id="IPR001646">
    <property type="entry name" value="5peptide_repeat"/>
</dbReference>
<comment type="caution">
    <text evidence="1">The sequence shown here is derived from an EMBL/GenBank/DDBJ whole genome shotgun (WGS) entry which is preliminary data.</text>
</comment>
<reference evidence="1 2" key="1">
    <citation type="submission" date="2019-02" db="EMBL/GenBank/DDBJ databases">
        <title>Marinobacter halodurans sp. nov., a marine bacterium isolated from sea tidal flat.</title>
        <authorList>
            <person name="Yoo Y."/>
            <person name="Lee D.W."/>
            <person name="Kim B.S."/>
            <person name="Kim J.-J."/>
        </authorList>
    </citation>
    <scope>NUCLEOTIDE SEQUENCE [LARGE SCALE GENOMIC DNA]</scope>
    <source>
        <strain evidence="1 2">YJ-S3-2</strain>
    </source>
</reference>
<protein>
    <submittedName>
        <fullName evidence="1">Pentapeptide repeat-containing protein</fullName>
    </submittedName>
</protein>
<dbReference type="SUPFAM" id="SSF141571">
    <property type="entry name" value="Pentapeptide repeat-like"/>
    <property type="match status" value="1"/>
</dbReference>
<dbReference type="InterPro" id="IPR016933">
    <property type="entry name" value="UCP029688_pentapep"/>
</dbReference>
<accession>A0ABY1ZJL8</accession>